<name>A0AAW1ZNJ6_CULAL</name>
<dbReference type="AlphaFoldDB" id="A0AAW1ZNJ6"/>
<dbReference type="CDD" id="cd09076">
    <property type="entry name" value="L1-EN"/>
    <property type="match status" value="1"/>
</dbReference>
<dbReference type="SUPFAM" id="SSF56219">
    <property type="entry name" value="DNase I-like"/>
    <property type="match status" value="1"/>
</dbReference>
<keyword evidence="7 10" id="KW-0460">Magnesium</keyword>
<dbReference type="GO" id="GO:0008311">
    <property type="term" value="F:double-stranded DNA 3'-5' DNA exonuclease activity"/>
    <property type="evidence" value="ECO:0007669"/>
    <property type="project" value="UniProtKB-EC"/>
</dbReference>
<feature type="binding site" evidence="10">
    <location>
        <position position="247"/>
    </location>
    <ligand>
        <name>Mg(2+)</name>
        <dbReference type="ChEBI" id="CHEBI:18420"/>
        <label>1</label>
    </ligand>
</feature>
<keyword evidence="10" id="KW-0464">Manganese</keyword>
<dbReference type="GO" id="GO:0046872">
    <property type="term" value="F:metal ion binding"/>
    <property type="evidence" value="ECO:0007669"/>
    <property type="project" value="UniProtKB-KW"/>
</dbReference>
<feature type="site" description="Important for catalytic activity" evidence="11">
    <location>
        <position position="215"/>
    </location>
</feature>
<evidence type="ECO:0000256" key="11">
    <source>
        <dbReference type="PIRSR" id="PIRSR604808-3"/>
    </source>
</evidence>
<feature type="binding site" evidence="10">
    <location>
        <position position="248"/>
    </location>
    <ligand>
        <name>Mg(2+)</name>
        <dbReference type="ChEBI" id="CHEBI:18420"/>
        <label>1</label>
    </ligand>
</feature>
<evidence type="ECO:0000256" key="9">
    <source>
        <dbReference type="PIRSR" id="PIRSR604808-1"/>
    </source>
</evidence>
<dbReference type="EMBL" id="JAWDJR010000015">
    <property type="protein sequence ID" value="KAK9962428.1"/>
    <property type="molecule type" value="Genomic_DNA"/>
</dbReference>
<dbReference type="InterPro" id="IPR004808">
    <property type="entry name" value="AP_endonuc_1"/>
</dbReference>
<keyword evidence="5" id="KW-0227">DNA damage</keyword>
<feature type="binding site" evidence="10">
    <location>
        <position position="153"/>
    </location>
    <ligand>
        <name>Mg(2+)</name>
        <dbReference type="ChEBI" id="CHEBI:18420"/>
        <label>1</label>
    </ligand>
</feature>
<sequence>MTESDDEQQILRILSWNVNGFNRKRNEVLRQLSLLEADVVFLQETHVGPDRIYSTGSIKVQDLGCDYNMAAFTVFKGSSRGVAILFKKSLECGGFSVDGDGKGRFIIISCQIWGRDFVFINVYNSNDEKIRFTEFTQISTHIPPSAYLVIGGDFNTVMDADLDKTSNLRNRSHRKSFDALHNFLETLSLVDVWRCLYPEVKSFTYFDVKGQSRLDYFFLQSHNLTSVTACNIHNRPMYSDKEEYISDHAPLSIQIQTHGPKWQFDSCLLEDKACMEQLSSTIKKISQINTRKKEYLWPGVKVRLICEAIVLQRCLKLSRCSEMIELPQEVELMDQGGCPGSESSIEVHQTPNTSSQSLLNFLNHLYQIERFDDIKSILITVLTEPVSRKEILFAILSLPQSESLTADGLTVHFYKHYACKIIDLLQAFFNQIFDLKPMKRTVFESLNRDKYDHTYSYDIQYHCSPMTTVNVDYKILALVLAARLNGVIKHYLNPGQSKQHSSVQHCISDQIPVIISLKLDPGALKWPYLFNSLKSVNLPERFRSVLKLLLMTDHRSQGLRVGCPLTPLLISICLLPLINSINGENRFLGPEVQGETLMSIINEDTVLVFLSNSNEALDSFEKMLNDFIEASGFIIDEQCSEVFIAGPSRLSLSKDKLKFFKRMDDRFCSVVQEEMVVESSE</sequence>
<evidence type="ECO:0000256" key="7">
    <source>
        <dbReference type="ARBA" id="ARBA00022842"/>
    </source>
</evidence>
<feature type="active site" evidence="9">
    <location>
        <position position="123"/>
    </location>
</feature>
<feature type="site" description="Interaction with DNA substrate" evidence="11">
    <location>
        <position position="248"/>
    </location>
</feature>
<proteinExistence type="inferred from homology"/>
<evidence type="ECO:0000256" key="6">
    <source>
        <dbReference type="ARBA" id="ARBA00022801"/>
    </source>
</evidence>
<dbReference type="InterPro" id="IPR036691">
    <property type="entry name" value="Endo/exonu/phosph_ase_sf"/>
</dbReference>
<evidence type="ECO:0000256" key="10">
    <source>
        <dbReference type="PIRSR" id="PIRSR604808-2"/>
    </source>
</evidence>
<feature type="binding site" evidence="10">
    <location>
        <position position="44"/>
    </location>
    <ligand>
        <name>Mg(2+)</name>
        <dbReference type="ChEBI" id="CHEBI:18420"/>
        <label>1</label>
    </ligand>
</feature>
<dbReference type="Gene3D" id="3.60.10.10">
    <property type="entry name" value="Endonuclease/exonuclease/phosphatase"/>
    <property type="match status" value="1"/>
</dbReference>
<dbReference type="Proteomes" id="UP001479290">
    <property type="component" value="Unassembled WGS sequence"/>
</dbReference>
<dbReference type="GO" id="GO:0003906">
    <property type="term" value="F:DNA-(apurinic or apyrimidinic site) endonuclease activity"/>
    <property type="evidence" value="ECO:0007669"/>
    <property type="project" value="TreeGrafter"/>
</dbReference>
<comment type="similarity">
    <text evidence="2">Belongs to the DNA repair enzymes AP/ExoA family.</text>
</comment>
<feature type="binding site" evidence="10">
    <location>
        <position position="155"/>
    </location>
    <ligand>
        <name>Mg(2+)</name>
        <dbReference type="ChEBI" id="CHEBI:18420"/>
        <label>1</label>
    </ligand>
</feature>
<dbReference type="GO" id="GO:0006284">
    <property type="term" value="P:base-excision repair"/>
    <property type="evidence" value="ECO:0007669"/>
    <property type="project" value="TreeGrafter"/>
</dbReference>
<dbReference type="PANTHER" id="PTHR22748:SF6">
    <property type="entry name" value="DNA-(APURINIC OR APYRIMIDINIC SITE) ENDONUCLEASE"/>
    <property type="match status" value="1"/>
</dbReference>
<protein>
    <recommendedName>
        <fullName evidence="3">exodeoxyribonuclease III</fullName>
        <ecNumber evidence="3">3.1.11.2</ecNumber>
    </recommendedName>
</protein>
<keyword evidence="8" id="KW-0234">DNA repair</keyword>
<evidence type="ECO:0000256" key="4">
    <source>
        <dbReference type="ARBA" id="ARBA00022723"/>
    </source>
</evidence>
<dbReference type="PANTHER" id="PTHR22748">
    <property type="entry name" value="AP ENDONUCLEASE"/>
    <property type="match status" value="1"/>
</dbReference>
<feature type="site" description="Transition state stabilizer" evidence="11">
    <location>
        <position position="155"/>
    </location>
</feature>
<keyword evidence="6" id="KW-0378">Hydrolase</keyword>
<organism evidence="13 14">
    <name type="scientific">Culter alburnus</name>
    <name type="common">Topmouth culter</name>
    <dbReference type="NCBI Taxonomy" id="194366"/>
    <lineage>
        <taxon>Eukaryota</taxon>
        <taxon>Metazoa</taxon>
        <taxon>Chordata</taxon>
        <taxon>Craniata</taxon>
        <taxon>Vertebrata</taxon>
        <taxon>Euteleostomi</taxon>
        <taxon>Actinopterygii</taxon>
        <taxon>Neopterygii</taxon>
        <taxon>Teleostei</taxon>
        <taxon>Ostariophysi</taxon>
        <taxon>Cypriniformes</taxon>
        <taxon>Xenocyprididae</taxon>
        <taxon>Xenocypridinae</taxon>
        <taxon>Culter</taxon>
    </lineage>
</organism>
<comment type="caution">
    <text evidence="13">The sequence shown here is derived from an EMBL/GenBank/DDBJ whole genome shotgun (WGS) entry which is preliminary data.</text>
</comment>
<keyword evidence="14" id="KW-1185">Reference proteome</keyword>
<keyword evidence="4 10" id="KW-0479">Metal-binding</keyword>
<comment type="cofactor">
    <cofactor evidence="10">
        <name>Mg(2+)</name>
        <dbReference type="ChEBI" id="CHEBI:18420"/>
    </cofactor>
    <cofactor evidence="10">
        <name>Mn(2+)</name>
        <dbReference type="ChEBI" id="CHEBI:29035"/>
    </cofactor>
    <text evidence="10">Probably binds two magnesium or manganese ions per subunit.</text>
</comment>
<feature type="domain" description="Endonuclease/exonuclease/phosphatase" evidence="12">
    <location>
        <begin position="14"/>
        <end position="248"/>
    </location>
</feature>
<evidence type="ECO:0000256" key="3">
    <source>
        <dbReference type="ARBA" id="ARBA00012115"/>
    </source>
</evidence>
<accession>A0AAW1ZNJ6</accession>
<evidence type="ECO:0000256" key="5">
    <source>
        <dbReference type="ARBA" id="ARBA00022763"/>
    </source>
</evidence>
<evidence type="ECO:0000256" key="1">
    <source>
        <dbReference type="ARBA" id="ARBA00000493"/>
    </source>
</evidence>
<dbReference type="GO" id="GO:0008081">
    <property type="term" value="F:phosphoric diester hydrolase activity"/>
    <property type="evidence" value="ECO:0007669"/>
    <property type="project" value="TreeGrafter"/>
</dbReference>
<reference evidence="13 14" key="1">
    <citation type="submission" date="2024-05" db="EMBL/GenBank/DDBJ databases">
        <title>A high-quality chromosomal-level genome assembly of Topmouth culter (Culter alburnus).</title>
        <authorList>
            <person name="Zhao H."/>
        </authorList>
    </citation>
    <scope>NUCLEOTIDE SEQUENCE [LARGE SCALE GENOMIC DNA]</scope>
    <source>
        <strain evidence="13">CATC2023</strain>
        <tissue evidence="13">Muscle</tissue>
    </source>
</reference>
<dbReference type="GO" id="GO:0005634">
    <property type="term" value="C:nucleus"/>
    <property type="evidence" value="ECO:0007669"/>
    <property type="project" value="TreeGrafter"/>
</dbReference>
<feature type="active site" description="Proton acceptor" evidence="9">
    <location>
        <position position="248"/>
    </location>
</feature>
<comment type="catalytic activity">
    <reaction evidence="1">
        <text>Exonucleolytic cleavage in the 3'- to 5'-direction to yield nucleoside 5'-phosphates.</text>
        <dbReference type="EC" id="3.1.11.2"/>
    </reaction>
</comment>
<gene>
    <name evidence="13" type="ORF">ABG768_007797</name>
</gene>
<dbReference type="Pfam" id="PF03372">
    <property type="entry name" value="Exo_endo_phos"/>
    <property type="match status" value="1"/>
</dbReference>
<evidence type="ECO:0000256" key="2">
    <source>
        <dbReference type="ARBA" id="ARBA00007092"/>
    </source>
</evidence>
<feature type="binding site" evidence="10">
    <location>
        <position position="17"/>
    </location>
    <ligand>
        <name>Mg(2+)</name>
        <dbReference type="ChEBI" id="CHEBI:18420"/>
        <label>1</label>
    </ligand>
</feature>
<evidence type="ECO:0000313" key="13">
    <source>
        <dbReference type="EMBL" id="KAK9962428.1"/>
    </source>
</evidence>
<evidence type="ECO:0000259" key="12">
    <source>
        <dbReference type="Pfam" id="PF03372"/>
    </source>
</evidence>
<evidence type="ECO:0000313" key="14">
    <source>
        <dbReference type="Proteomes" id="UP001479290"/>
    </source>
</evidence>
<dbReference type="InterPro" id="IPR005135">
    <property type="entry name" value="Endo/exonuclease/phosphatase"/>
</dbReference>
<dbReference type="EC" id="3.1.11.2" evidence="3"/>
<evidence type="ECO:0000256" key="8">
    <source>
        <dbReference type="ARBA" id="ARBA00023204"/>
    </source>
</evidence>
<feature type="active site" description="Proton donor/acceptor" evidence="9">
    <location>
        <position position="153"/>
    </location>
</feature>